<protein>
    <submittedName>
        <fullName evidence="1">Uncharacterized protein</fullName>
    </submittedName>
</protein>
<organism evidence="1 2">
    <name type="scientific">Glaciimonas immobilis</name>
    <dbReference type="NCBI Taxonomy" id="728004"/>
    <lineage>
        <taxon>Bacteria</taxon>
        <taxon>Pseudomonadati</taxon>
        <taxon>Pseudomonadota</taxon>
        <taxon>Betaproteobacteria</taxon>
        <taxon>Burkholderiales</taxon>
        <taxon>Oxalobacteraceae</taxon>
        <taxon>Glaciimonas</taxon>
    </lineage>
</organism>
<accession>A0A840RQ35</accession>
<proteinExistence type="predicted"/>
<evidence type="ECO:0000313" key="1">
    <source>
        <dbReference type="EMBL" id="MBB5198730.1"/>
    </source>
</evidence>
<evidence type="ECO:0000313" key="2">
    <source>
        <dbReference type="Proteomes" id="UP000571084"/>
    </source>
</evidence>
<comment type="caution">
    <text evidence="1">The sequence shown here is derived from an EMBL/GenBank/DDBJ whole genome shotgun (WGS) entry which is preliminary data.</text>
</comment>
<keyword evidence="2" id="KW-1185">Reference proteome</keyword>
<dbReference type="Proteomes" id="UP000571084">
    <property type="component" value="Unassembled WGS sequence"/>
</dbReference>
<name>A0A840RQ35_9BURK</name>
<dbReference type="EMBL" id="JACHHQ010000001">
    <property type="protein sequence ID" value="MBB5198730.1"/>
    <property type="molecule type" value="Genomic_DNA"/>
</dbReference>
<gene>
    <name evidence="1" type="ORF">HNR39_000540</name>
</gene>
<sequence length="33" mass="3551">MFKKILVAGALLASGVLLSLILVTMFDPDITIF</sequence>
<dbReference type="AlphaFoldDB" id="A0A840RQ35"/>
<reference evidence="1 2" key="1">
    <citation type="submission" date="2020-08" db="EMBL/GenBank/DDBJ databases">
        <title>Genomic Encyclopedia of Type Strains, Phase IV (KMG-IV): sequencing the most valuable type-strain genomes for metagenomic binning, comparative biology and taxonomic classification.</title>
        <authorList>
            <person name="Goeker M."/>
        </authorList>
    </citation>
    <scope>NUCLEOTIDE SEQUENCE [LARGE SCALE GENOMIC DNA]</scope>
    <source>
        <strain evidence="1 2">DSM 23240</strain>
    </source>
</reference>